<dbReference type="InterPro" id="IPR046335">
    <property type="entry name" value="LacI/GalR-like_sensor"/>
</dbReference>
<proteinExistence type="predicted"/>
<dbReference type="InterPro" id="IPR028082">
    <property type="entry name" value="Peripla_BP_I"/>
</dbReference>
<dbReference type="Pfam" id="PF00356">
    <property type="entry name" value="LacI"/>
    <property type="match status" value="1"/>
</dbReference>
<dbReference type="GO" id="GO:0003700">
    <property type="term" value="F:DNA-binding transcription factor activity"/>
    <property type="evidence" value="ECO:0007669"/>
    <property type="project" value="TreeGrafter"/>
</dbReference>
<dbReference type="PANTHER" id="PTHR30146">
    <property type="entry name" value="LACI-RELATED TRANSCRIPTIONAL REPRESSOR"/>
    <property type="match status" value="1"/>
</dbReference>
<dbReference type="SUPFAM" id="SSF47413">
    <property type="entry name" value="lambda repressor-like DNA-binding domains"/>
    <property type="match status" value="1"/>
</dbReference>
<reference evidence="7" key="1">
    <citation type="submission" date="2016-10" db="EMBL/GenBank/DDBJ databases">
        <authorList>
            <person name="Varghese N."/>
            <person name="Submissions S."/>
        </authorList>
    </citation>
    <scope>NUCLEOTIDE SEQUENCE [LARGE SCALE GENOMIC DNA]</scope>
    <source>
        <strain evidence="7">LMG 26416</strain>
    </source>
</reference>
<dbReference type="OrthoDB" id="269117at2"/>
<evidence type="ECO:0000256" key="2">
    <source>
        <dbReference type="ARBA" id="ARBA00023125"/>
    </source>
</evidence>
<evidence type="ECO:0000256" key="3">
    <source>
        <dbReference type="ARBA" id="ARBA00023163"/>
    </source>
</evidence>
<dbReference type="SUPFAM" id="SSF53822">
    <property type="entry name" value="Periplasmic binding protein-like I"/>
    <property type="match status" value="1"/>
</dbReference>
<dbReference type="CDD" id="cd06267">
    <property type="entry name" value="PBP1_LacI_sugar_binding-like"/>
    <property type="match status" value="1"/>
</dbReference>
<feature type="compositionally biased region" description="Basic residues" evidence="4">
    <location>
        <begin position="339"/>
        <end position="361"/>
    </location>
</feature>
<dbReference type="Pfam" id="PF13377">
    <property type="entry name" value="Peripla_BP_3"/>
    <property type="match status" value="1"/>
</dbReference>
<sequence length="361" mass="38162">MAKQTPTLAHVAKLAGVSQMTASRALNGRPGVSRETRDEVLRIASDIGYVVNRTAQKLSGGRNGIVGIITPTLDTQFSSELILGAGRAARAAGSEVLVYTVSDDGRSHPDVLGLIRQFSDGLLAILPGEALHLDALAAANIPVVVIDQRGTLSRFPSVSVDNYGGACMAVEHLVQLGHKRIAFLGGGDTIEGVRDRERGYHDTLARSGLAHDPSLVATGDLSQMTAFDVTFGLLNHAEPPTAIFTANDQSAFGVIAAVREAGLRVPDDISVIGFDDIPMAEQFHPALTTVRQPFQQMASSAVNTLLAQIAGTEAASQRITFPAELVIRASTGPAPATPRRAHAGAPRRHHTVHSRAHRKVQ</sequence>
<dbReference type="PANTHER" id="PTHR30146:SF109">
    <property type="entry name" value="HTH-TYPE TRANSCRIPTIONAL REGULATOR GALS"/>
    <property type="match status" value="1"/>
</dbReference>
<dbReference type="PROSITE" id="PS50932">
    <property type="entry name" value="HTH_LACI_2"/>
    <property type="match status" value="1"/>
</dbReference>
<evidence type="ECO:0000313" key="6">
    <source>
        <dbReference type="EMBL" id="SEK26157.1"/>
    </source>
</evidence>
<dbReference type="Gene3D" id="1.10.260.40">
    <property type="entry name" value="lambda repressor-like DNA-binding domains"/>
    <property type="match status" value="1"/>
</dbReference>
<dbReference type="Proteomes" id="UP000199120">
    <property type="component" value="Unassembled WGS sequence"/>
</dbReference>
<dbReference type="Gene3D" id="3.40.50.2300">
    <property type="match status" value="2"/>
</dbReference>
<name>A0A1H7FLM4_9BURK</name>
<dbReference type="CDD" id="cd01392">
    <property type="entry name" value="HTH_LacI"/>
    <property type="match status" value="1"/>
</dbReference>
<evidence type="ECO:0000256" key="1">
    <source>
        <dbReference type="ARBA" id="ARBA00023015"/>
    </source>
</evidence>
<dbReference type="RefSeq" id="WP_090552357.1">
    <property type="nucleotide sequence ID" value="NZ_FNSR01000003.1"/>
</dbReference>
<evidence type="ECO:0000259" key="5">
    <source>
        <dbReference type="PROSITE" id="PS50932"/>
    </source>
</evidence>
<keyword evidence="1" id="KW-0805">Transcription regulation</keyword>
<evidence type="ECO:0000313" key="7">
    <source>
        <dbReference type="Proteomes" id="UP000199120"/>
    </source>
</evidence>
<dbReference type="SMART" id="SM00354">
    <property type="entry name" value="HTH_LACI"/>
    <property type="match status" value="1"/>
</dbReference>
<organism evidence="6 7">
    <name type="scientific">Paraburkholderia caballeronis</name>
    <dbReference type="NCBI Taxonomy" id="416943"/>
    <lineage>
        <taxon>Bacteria</taxon>
        <taxon>Pseudomonadati</taxon>
        <taxon>Pseudomonadota</taxon>
        <taxon>Betaproteobacteria</taxon>
        <taxon>Burkholderiales</taxon>
        <taxon>Burkholderiaceae</taxon>
        <taxon>Paraburkholderia</taxon>
    </lineage>
</organism>
<feature type="region of interest" description="Disordered" evidence="4">
    <location>
        <begin position="332"/>
        <end position="361"/>
    </location>
</feature>
<dbReference type="EMBL" id="FOAJ01000001">
    <property type="protein sequence ID" value="SEK26157.1"/>
    <property type="molecule type" value="Genomic_DNA"/>
</dbReference>
<evidence type="ECO:0000256" key="4">
    <source>
        <dbReference type="SAM" id="MobiDB-lite"/>
    </source>
</evidence>
<dbReference type="InterPro" id="IPR000843">
    <property type="entry name" value="HTH_LacI"/>
</dbReference>
<gene>
    <name evidence="6" type="ORF">SAMN05192542_101358</name>
</gene>
<dbReference type="AlphaFoldDB" id="A0A1H7FLM4"/>
<dbReference type="STRING" id="416943.SAMN05445871_5886"/>
<feature type="domain" description="HTH lacI-type" evidence="5">
    <location>
        <begin position="6"/>
        <end position="60"/>
    </location>
</feature>
<dbReference type="InterPro" id="IPR010982">
    <property type="entry name" value="Lambda_DNA-bd_dom_sf"/>
</dbReference>
<dbReference type="GO" id="GO:0000976">
    <property type="term" value="F:transcription cis-regulatory region binding"/>
    <property type="evidence" value="ECO:0007669"/>
    <property type="project" value="TreeGrafter"/>
</dbReference>
<accession>A0A1H7FLM4</accession>
<keyword evidence="7" id="KW-1185">Reference proteome</keyword>
<protein>
    <submittedName>
        <fullName evidence="6">Transcriptional regulator, LacI family</fullName>
    </submittedName>
</protein>
<keyword evidence="3" id="KW-0804">Transcription</keyword>
<keyword evidence="2" id="KW-0238">DNA-binding</keyword>